<protein>
    <submittedName>
        <fullName evidence="1">Secreted protein</fullName>
    </submittedName>
</protein>
<dbReference type="AlphaFoldDB" id="A0A183JDN2"/>
<sequence>MFCPVLQVECVSNHETDKRFLGCCCCCSTLYLRQHFASTVFNRSLDDFAEFNLVEKCVGSILSSSSMLSLFTGIEHSGNVPLRLRYAMTFNVRSSCSVGNNSGLLDDRALFNCSTLREQ</sequence>
<accession>A0A183JDN2</accession>
<organism evidence="1">
    <name type="scientific">Schistosoma curassoni</name>
    <dbReference type="NCBI Taxonomy" id="6186"/>
    <lineage>
        <taxon>Eukaryota</taxon>
        <taxon>Metazoa</taxon>
        <taxon>Spiralia</taxon>
        <taxon>Lophotrochozoa</taxon>
        <taxon>Platyhelminthes</taxon>
        <taxon>Trematoda</taxon>
        <taxon>Digenea</taxon>
        <taxon>Strigeidida</taxon>
        <taxon>Schistosomatoidea</taxon>
        <taxon>Schistosomatidae</taxon>
        <taxon>Schistosoma</taxon>
    </lineage>
</organism>
<dbReference type="WBParaSite" id="SCUD_0000079401-mRNA-1">
    <property type="protein sequence ID" value="SCUD_0000079401-mRNA-1"/>
    <property type="gene ID" value="SCUD_0000079401"/>
</dbReference>
<reference evidence="1" key="1">
    <citation type="submission" date="2016-06" db="UniProtKB">
        <authorList>
            <consortium name="WormBaseParasite"/>
        </authorList>
    </citation>
    <scope>IDENTIFICATION</scope>
</reference>
<evidence type="ECO:0000313" key="1">
    <source>
        <dbReference type="WBParaSite" id="SCUD_0000079401-mRNA-1"/>
    </source>
</evidence>
<proteinExistence type="predicted"/>
<name>A0A183JDN2_9TREM</name>